<dbReference type="EMBL" id="ML738658">
    <property type="protein sequence ID" value="KAE8160419.1"/>
    <property type="molecule type" value="Genomic_DNA"/>
</dbReference>
<feature type="non-terminal residue" evidence="2">
    <location>
        <position position="1"/>
    </location>
</feature>
<reference evidence="2 3" key="1">
    <citation type="submission" date="2019-04" db="EMBL/GenBank/DDBJ databases">
        <title>Friends and foes A comparative genomics study of 23 Aspergillus species from section Flavi.</title>
        <authorList>
            <consortium name="DOE Joint Genome Institute"/>
            <person name="Kjaerbolling I."/>
            <person name="Vesth T."/>
            <person name="Frisvad J.C."/>
            <person name="Nybo J.L."/>
            <person name="Theobald S."/>
            <person name="Kildgaard S."/>
            <person name="Isbrandt T."/>
            <person name="Kuo A."/>
            <person name="Sato A."/>
            <person name="Lyhne E.K."/>
            <person name="Kogle M.E."/>
            <person name="Wiebenga A."/>
            <person name="Kun R.S."/>
            <person name="Lubbers R.J."/>
            <person name="Makela M.R."/>
            <person name="Barry K."/>
            <person name="Chovatia M."/>
            <person name="Clum A."/>
            <person name="Daum C."/>
            <person name="Haridas S."/>
            <person name="He G."/>
            <person name="LaButti K."/>
            <person name="Lipzen A."/>
            <person name="Mondo S."/>
            <person name="Riley R."/>
            <person name="Salamov A."/>
            <person name="Simmons B.A."/>
            <person name="Magnuson J.K."/>
            <person name="Henrissat B."/>
            <person name="Mortensen U.H."/>
            <person name="Larsen T.O."/>
            <person name="Devries R.P."/>
            <person name="Grigoriev I.V."/>
            <person name="Machida M."/>
            <person name="Baker S.E."/>
            <person name="Andersen M.R."/>
        </authorList>
    </citation>
    <scope>NUCLEOTIDE SEQUENCE [LARGE SCALE GENOMIC DNA]</scope>
    <source>
        <strain evidence="2 3">CBS 117626</strain>
    </source>
</reference>
<sequence>LTLNFFVQLFHLLSCPYLPVLALIKERLLFYTTIWHITNGWIGGCRPTIDKRVKYTGIQPINLISGTTFTRYTVVRFLNISILLEVR</sequence>
<evidence type="ECO:0000313" key="2">
    <source>
        <dbReference type="EMBL" id="KAE8160419.1"/>
    </source>
</evidence>
<keyword evidence="3" id="KW-1185">Reference proteome</keyword>
<name>A0A5N6UP47_ASPTM</name>
<gene>
    <name evidence="2" type="ORF">BDV40DRAFT_270705</name>
</gene>
<proteinExistence type="predicted"/>
<feature type="signal peptide" evidence="1">
    <location>
        <begin position="1"/>
        <end position="22"/>
    </location>
</feature>
<protein>
    <submittedName>
        <fullName evidence="2">Uncharacterized protein</fullName>
    </submittedName>
</protein>
<organism evidence="2 3">
    <name type="scientific">Aspergillus tamarii</name>
    <dbReference type="NCBI Taxonomy" id="41984"/>
    <lineage>
        <taxon>Eukaryota</taxon>
        <taxon>Fungi</taxon>
        <taxon>Dikarya</taxon>
        <taxon>Ascomycota</taxon>
        <taxon>Pezizomycotina</taxon>
        <taxon>Eurotiomycetes</taxon>
        <taxon>Eurotiomycetidae</taxon>
        <taxon>Eurotiales</taxon>
        <taxon>Aspergillaceae</taxon>
        <taxon>Aspergillus</taxon>
        <taxon>Aspergillus subgen. Circumdati</taxon>
    </lineage>
</organism>
<evidence type="ECO:0000313" key="3">
    <source>
        <dbReference type="Proteomes" id="UP000326950"/>
    </source>
</evidence>
<dbReference type="AlphaFoldDB" id="A0A5N6UP47"/>
<keyword evidence="1" id="KW-0732">Signal</keyword>
<dbReference type="Proteomes" id="UP000326950">
    <property type="component" value="Unassembled WGS sequence"/>
</dbReference>
<evidence type="ECO:0000256" key="1">
    <source>
        <dbReference type="SAM" id="SignalP"/>
    </source>
</evidence>
<accession>A0A5N6UP47</accession>
<feature type="chain" id="PRO_5025063077" evidence="1">
    <location>
        <begin position="23"/>
        <end position="87"/>
    </location>
</feature>